<dbReference type="Gene3D" id="1.10.510.10">
    <property type="entry name" value="Transferase(Phosphotransferase) domain 1"/>
    <property type="match status" value="1"/>
</dbReference>
<evidence type="ECO:0000256" key="5">
    <source>
        <dbReference type="ARBA" id="ARBA00022777"/>
    </source>
</evidence>
<accession>A0A835S0A1</accession>
<dbReference type="Proteomes" id="UP000639772">
    <property type="component" value="Chromosome 1"/>
</dbReference>
<proteinExistence type="inferred from homology"/>
<dbReference type="FunFam" id="1.10.510.10:FF:000013">
    <property type="entry name" value="Mitogen-activated protein kinase"/>
    <property type="match status" value="1"/>
</dbReference>
<comment type="similarity">
    <text evidence="1">Belongs to the protein kinase superfamily. CMGC Ser/Thr protein kinase family. MAP kinase subfamily.</text>
</comment>
<dbReference type="PROSITE" id="PS01351">
    <property type="entry name" value="MAPK"/>
    <property type="match status" value="1"/>
</dbReference>
<sequence length="369" mass="42539">MAGAQAPEFPVVLTHGGRFLQYNIFGNLFEISSKYRPPILPIGKGAYGIVCSVMNSETGEMVAIKKIANAFDNHMDAKRTLREIKLLKHLDHENVIGIRDVIPPPIREAFNDVYIATELMDTDLHQIIRSNQELSEEHCQYFLYQILRGLKYIHSANAIHRDLKPSNLLLNANCDLKICDFGLARPTSEKDMMTEYVVTRWYRAPELLLNSTDYTSAIDIWSVGCIFMEMMNRKTLFPGRDHMHQMRLIIELIGTPTDADLCFIRNEDAKTYIRHLPILPRQSFAALYPHITPAAIDLVERMLTFDPSKRITVDEALAHPYLERLHDVEDEPVCHEPFSFDFEQQALTEEHMKQLIYIEALSFNPHYGY</sequence>
<evidence type="ECO:0000256" key="4">
    <source>
        <dbReference type="ARBA" id="ARBA00022741"/>
    </source>
</evidence>
<dbReference type="EMBL" id="JADCNL010000001">
    <property type="protein sequence ID" value="KAG0498914.1"/>
    <property type="molecule type" value="Genomic_DNA"/>
</dbReference>
<dbReference type="InterPro" id="IPR000719">
    <property type="entry name" value="Prot_kinase_dom"/>
</dbReference>
<organism evidence="9 11">
    <name type="scientific">Vanilla planifolia</name>
    <name type="common">Vanilla</name>
    <dbReference type="NCBI Taxonomy" id="51239"/>
    <lineage>
        <taxon>Eukaryota</taxon>
        <taxon>Viridiplantae</taxon>
        <taxon>Streptophyta</taxon>
        <taxon>Embryophyta</taxon>
        <taxon>Tracheophyta</taxon>
        <taxon>Spermatophyta</taxon>
        <taxon>Magnoliopsida</taxon>
        <taxon>Liliopsida</taxon>
        <taxon>Asparagales</taxon>
        <taxon>Orchidaceae</taxon>
        <taxon>Vanilloideae</taxon>
        <taxon>Vanilleae</taxon>
        <taxon>Vanilla</taxon>
    </lineage>
</organism>
<dbReference type="GO" id="GO:0005524">
    <property type="term" value="F:ATP binding"/>
    <property type="evidence" value="ECO:0007669"/>
    <property type="project" value="UniProtKB-UniRule"/>
</dbReference>
<evidence type="ECO:0000313" key="11">
    <source>
        <dbReference type="Proteomes" id="UP000636800"/>
    </source>
</evidence>
<keyword evidence="6 7" id="KW-0067">ATP-binding</keyword>
<dbReference type="OrthoDB" id="192887at2759"/>
<evidence type="ECO:0000256" key="2">
    <source>
        <dbReference type="ARBA" id="ARBA00022527"/>
    </source>
</evidence>
<feature type="domain" description="Protein kinase" evidence="8">
    <location>
        <begin position="36"/>
        <end position="322"/>
    </location>
</feature>
<evidence type="ECO:0000259" key="8">
    <source>
        <dbReference type="PROSITE" id="PS50011"/>
    </source>
</evidence>
<dbReference type="CDD" id="cd07858">
    <property type="entry name" value="STKc_TEY_MAPK"/>
    <property type="match status" value="1"/>
</dbReference>
<dbReference type="InterPro" id="IPR003527">
    <property type="entry name" value="MAP_kinase_CS"/>
</dbReference>
<dbReference type="PROSITE" id="PS50011">
    <property type="entry name" value="PROTEIN_KINASE_DOM"/>
    <property type="match status" value="1"/>
</dbReference>
<dbReference type="AlphaFoldDB" id="A0A835S0A1"/>
<keyword evidence="4 7" id="KW-0547">Nucleotide-binding</keyword>
<keyword evidence="11" id="KW-1185">Reference proteome</keyword>
<dbReference type="Proteomes" id="UP000636800">
    <property type="component" value="Chromosome 1"/>
</dbReference>
<reference evidence="11 12" key="1">
    <citation type="journal article" date="2020" name="Nat. Food">
        <title>A phased Vanilla planifolia genome enables genetic improvement of flavour and production.</title>
        <authorList>
            <person name="Hasing T."/>
            <person name="Tang H."/>
            <person name="Brym M."/>
            <person name="Khazi F."/>
            <person name="Huang T."/>
            <person name="Chambers A.H."/>
        </authorList>
    </citation>
    <scope>NUCLEOTIDE SEQUENCE [LARGE SCALE GENOMIC DNA]</scope>
    <source>
        <tissue evidence="9">Leaf</tissue>
    </source>
</reference>
<protein>
    <recommendedName>
        <fullName evidence="8">Protein kinase domain-containing protein</fullName>
    </recommendedName>
</protein>
<dbReference type="SUPFAM" id="SSF56112">
    <property type="entry name" value="Protein kinase-like (PK-like)"/>
    <property type="match status" value="1"/>
</dbReference>
<dbReference type="InterPro" id="IPR050117">
    <property type="entry name" value="MAPK"/>
</dbReference>
<keyword evidence="3" id="KW-0808">Transferase</keyword>
<name>A0A835S0A1_VANPL</name>
<dbReference type="PROSITE" id="PS00107">
    <property type="entry name" value="PROTEIN_KINASE_ATP"/>
    <property type="match status" value="1"/>
</dbReference>
<dbReference type="PANTHER" id="PTHR24055">
    <property type="entry name" value="MITOGEN-ACTIVATED PROTEIN KINASE"/>
    <property type="match status" value="1"/>
</dbReference>
<dbReference type="InterPro" id="IPR011009">
    <property type="entry name" value="Kinase-like_dom_sf"/>
</dbReference>
<dbReference type="EMBL" id="JADCNM010000001">
    <property type="protein sequence ID" value="KAG0503146.1"/>
    <property type="molecule type" value="Genomic_DNA"/>
</dbReference>
<evidence type="ECO:0000256" key="3">
    <source>
        <dbReference type="ARBA" id="ARBA00022679"/>
    </source>
</evidence>
<dbReference type="FunFam" id="3.30.200.20:FF:000046">
    <property type="entry name" value="Mitogen-activated protein kinase"/>
    <property type="match status" value="1"/>
</dbReference>
<gene>
    <name evidence="10" type="ORF">HPP92_003218</name>
    <name evidence="9" type="ORF">HPP92_003605</name>
</gene>
<keyword evidence="2" id="KW-0723">Serine/threonine-protein kinase</keyword>
<comment type="caution">
    <text evidence="9">The sequence shown here is derived from an EMBL/GenBank/DDBJ whole genome shotgun (WGS) entry which is preliminary data.</text>
</comment>
<evidence type="ECO:0000256" key="6">
    <source>
        <dbReference type="ARBA" id="ARBA00022840"/>
    </source>
</evidence>
<evidence type="ECO:0000256" key="7">
    <source>
        <dbReference type="PROSITE-ProRule" id="PRU10141"/>
    </source>
</evidence>
<evidence type="ECO:0000313" key="12">
    <source>
        <dbReference type="Proteomes" id="UP000639772"/>
    </source>
</evidence>
<feature type="binding site" evidence="7">
    <location>
        <position position="66"/>
    </location>
    <ligand>
        <name>ATP</name>
        <dbReference type="ChEBI" id="CHEBI:30616"/>
    </ligand>
</feature>
<evidence type="ECO:0000313" key="9">
    <source>
        <dbReference type="EMBL" id="KAG0498914.1"/>
    </source>
</evidence>
<dbReference type="SMART" id="SM00220">
    <property type="entry name" value="S_TKc"/>
    <property type="match status" value="1"/>
</dbReference>
<evidence type="ECO:0000256" key="1">
    <source>
        <dbReference type="ARBA" id="ARBA00008832"/>
    </source>
</evidence>
<dbReference type="InterPro" id="IPR017441">
    <property type="entry name" value="Protein_kinase_ATP_BS"/>
</dbReference>
<dbReference type="GO" id="GO:0004707">
    <property type="term" value="F:MAP kinase activity"/>
    <property type="evidence" value="ECO:0007669"/>
    <property type="project" value="InterPro"/>
</dbReference>
<evidence type="ECO:0000313" key="10">
    <source>
        <dbReference type="EMBL" id="KAG0503146.1"/>
    </source>
</evidence>
<keyword evidence="5" id="KW-0418">Kinase</keyword>
<dbReference type="Pfam" id="PF00069">
    <property type="entry name" value="Pkinase"/>
    <property type="match status" value="1"/>
</dbReference>
<dbReference type="Gene3D" id="3.30.200.20">
    <property type="entry name" value="Phosphorylase Kinase, domain 1"/>
    <property type="match status" value="1"/>
</dbReference>